<gene>
    <name evidence="1" type="ORF">ACAOBT_LOCUS31498</name>
</gene>
<evidence type="ECO:0000313" key="1">
    <source>
        <dbReference type="EMBL" id="CAH2010399.1"/>
    </source>
</evidence>
<reference evidence="1" key="1">
    <citation type="submission" date="2022-03" db="EMBL/GenBank/DDBJ databases">
        <authorList>
            <person name="Sayadi A."/>
        </authorList>
    </citation>
    <scope>NUCLEOTIDE SEQUENCE</scope>
</reference>
<dbReference type="EMBL" id="CAKOFQ010007969">
    <property type="protein sequence ID" value="CAH2010399.1"/>
    <property type="molecule type" value="Genomic_DNA"/>
</dbReference>
<accession>A0A9P0MAB4</accession>
<evidence type="ECO:0000313" key="2">
    <source>
        <dbReference type="Proteomes" id="UP001152888"/>
    </source>
</evidence>
<comment type="caution">
    <text evidence="1">The sequence shown here is derived from an EMBL/GenBank/DDBJ whole genome shotgun (WGS) entry which is preliminary data.</text>
</comment>
<protein>
    <submittedName>
        <fullName evidence="1">Uncharacterized protein</fullName>
    </submittedName>
</protein>
<keyword evidence="2" id="KW-1185">Reference proteome</keyword>
<name>A0A9P0MAB4_ACAOB</name>
<organism evidence="1 2">
    <name type="scientific">Acanthoscelides obtectus</name>
    <name type="common">Bean weevil</name>
    <name type="synonym">Bruchus obtectus</name>
    <dbReference type="NCBI Taxonomy" id="200917"/>
    <lineage>
        <taxon>Eukaryota</taxon>
        <taxon>Metazoa</taxon>
        <taxon>Ecdysozoa</taxon>
        <taxon>Arthropoda</taxon>
        <taxon>Hexapoda</taxon>
        <taxon>Insecta</taxon>
        <taxon>Pterygota</taxon>
        <taxon>Neoptera</taxon>
        <taxon>Endopterygota</taxon>
        <taxon>Coleoptera</taxon>
        <taxon>Polyphaga</taxon>
        <taxon>Cucujiformia</taxon>
        <taxon>Chrysomeloidea</taxon>
        <taxon>Chrysomelidae</taxon>
        <taxon>Bruchinae</taxon>
        <taxon>Bruchini</taxon>
        <taxon>Acanthoscelides</taxon>
    </lineage>
</organism>
<dbReference type="Proteomes" id="UP001152888">
    <property type="component" value="Unassembled WGS sequence"/>
</dbReference>
<dbReference type="AlphaFoldDB" id="A0A9P0MAB4"/>
<proteinExistence type="predicted"/>
<sequence length="77" mass="8949">MLRFLVKLWSERFFLLGVPISIKWDSFVSCLTLSFLFLPCLQETSKPSRLGSGSSYRISFCRCRDVAPHFRFLLPLS</sequence>